<protein>
    <recommendedName>
        <fullName evidence="9">Enoyl-CoA hydratase</fullName>
    </recommendedName>
</protein>
<comment type="pathway">
    <text evidence="1">Lipid metabolism; fatty acid beta-oxidation.</text>
</comment>
<accession>A0AAD5DJS2</accession>
<evidence type="ECO:0000256" key="2">
    <source>
        <dbReference type="ARBA" id="ARBA00005254"/>
    </source>
</evidence>
<dbReference type="AlphaFoldDB" id="A0AAD5DJS2"/>
<dbReference type="Pfam" id="PF00378">
    <property type="entry name" value="ECH_1"/>
    <property type="match status" value="1"/>
</dbReference>
<keyword evidence="3" id="KW-0276">Fatty acid metabolism</keyword>
<organism evidence="7 8">
    <name type="scientific">Chlorella ohadii</name>
    <dbReference type="NCBI Taxonomy" id="2649997"/>
    <lineage>
        <taxon>Eukaryota</taxon>
        <taxon>Viridiplantae</taxon>
        <taxon>Chlorophyta</taxon>
        <taxon>core chlorophytes</taxon>
        <taxon>Trebouxiophyceae</taxon>
        <taxon>Chlorellales</taxon>
        <taxon>Chlorellaceae</taxon>
        <taxon>Chlorella clade</taxon>
        <taxon>Chlorella</taxon>
    </lineage>
</organism>
<keyword evidence="5" id="KW-0413">Isomerase</keyword>
<dbReference type="GO" id="GO:0016853">
    <property type="term" value="F:isomerase activity"/>
    <property type="evidence" value="ECO:0007669"/>
    <property type="project" value="UniProtKB-KW"/>
</dbReference>
<comment type="similarity">
    <text evidence="2">Belongs to the enoyl-CoA hydratase/isomerase family.</text>
</comment>
<dbReference type="InterPro" id="IPR001753">
    <property type="entry name" value="Enoyl-CoA_hydra/iso"/>
</dbReference>
<evidence type="ECO:0000256" key="1">
    <source>
        <dbReference type="ARBA" id="ARBA00005005"/>
    </source>
</evidence>
<comment type="caution">
    <text evidence="7">The sequence shown here is derived from an EMBL/GenBank/DDBJ whole genome shotgun (WGS) entry which is preliminary data.</text>
</comment>
<dbReference type="InterPro" id="IPR029045">
    <property type="entry name" value="ClpP/crotonase-like_dom_sf"/>
</dbReference>
<dbReference type="Gene3D" id="3.90.226.10">
    <property type="entry name" value="2-enoyl-CoA Hydratase, Chain A, domain 1"/>
    <property type="match status" value="1"/>
</dbReference>
<proteinExistence type="inferred from homology"/>
<evidence type="ECO:0000313" key="7">
    <source>
        <dbReference type="EMBL" id="KAI7837639.1"/>
    </source>
</evidence>
<gene>
    <name evidence="7" type="ORF">COHA_008561</name>
</gene>
<dbReference type="Gene3D" id="1.10.12.10">
    <property type="entry name" value="Lyase 2-enoyl-coa Hydratase, Chain A, domain 2"/>
    <property type="match status" value="1"/>
</dbReference>
<dbReference type="PANTHER" id="PTHR43149:SF1">
    <property type="entry name" value="DELTA(3,5)-DELTA(2,4)-DIENOYL-COA ISOMERASE, MITOCHONDRIAL"/>
    <property type="match status" value="1"/>
</dbReference>
<keyword evidence="8" id="KW-1185">Reference proteome</keyword>
<sequence>MWASSLASLRLSTLRCSLEQAPSGGPVLSVQLNRPAAFNAVSMELLHELHLVLSLCEHPKSMLEALPADFPRVIVLSGAGRAFCGGVDIKAADQGIGGQAWDYRDMRSQQLLSRLIERMRALPQPVVCAVQGAAAGAGFALAMASDVRIASRDAKFSAAFVRLGLTGTDMGTSYFLWRLAGLGIASELLLTGRTLPADRAYQLGLVNELVDSPAELEAAAKRMAADMTATSRMGLQLTKEQLSVAAEGGSLRAALTAENSHQMLLVNNKEAAAVAQAWMRALIAKGGGGKGGSGTAGGSGGGSDARTGAGGPRSRL</sequence>
<evidence type="ECO:0000256" key="6">
    <source>
        <dbReference type="SAM" id="MobiDB-lite"/>
    </source>
</evidence>
<reference evidence="7" key="1">
    <citation type="submission" date="2020-11" db="EMBL/GenBank/DDBJ databases">
        <title>Chlorella ohadii genome sequencing and assembly.</title>
        <authorList>
            <person name="Murik O."/>
            <person name="Treves H."/>
            <person name="Kedem I."/>
            <person name="Shotland Y."/>
            <person name="Kaplan A."/>
        </authorList>
    </citation>
    <scope>NUCLEOTIDE SEQUENCE</scope>
    <source>
        <strain evidence="7">1</strain>
    </source>
</reference>
<dbReference type="GO" id="GO:0006631">
    <property type="term" value="P:fatty acid metabolic process"/>
    <property type="evidence" value="ECO:0007669"/>
    <property type="project" value="UniProtKB-KW"/>
</dbReference>
<evidence type="ECO:0000313" key="8">
    <source>
        <dbReference type="Proteomes" id="UP001205105"/>
    </source>
</evidence>
<dbReference type="InterPro" id="IPR045002">
    <property type="entry name" value="Ech1-like"/>
</dbReference>
<evidence type="ECO:0008006" key="9">
    <source>
        <dbReference type="Google" id="ProtNLM"/>
    </source>
</evidence>
<dbReference type="SUPFAM" id="SSF52096">
    <property type="entry name" value="ClpP/crotonase"/>
    <property type="match status" value="1"/>
</dbReference>
<evidence type="ECO:0000256" key="5">
    <source>
        <dbReference type="ARBA" id="ARBA00023235"/>
    </source>
</evidence>
<feature type="region of interest" description="Disordered" evidence="6">
    <location>
        <begin position="287"/>
        <end position="316"/>
    </location>
</feature>
<name>A0AAD5DJS2_9CHLO</name>
<keyword evidence="4" id="KW-0443">Lipid metabolism</keyword>
<dbReference type="EMBL" id="JADXDR010000147">
    <property type="protein sequence ID" value="KAI7837639.1"/>
    <property type="molecule type" value="Genomic_DNA"/>
</dbReference>
<dbReference type="PANTHER" id="PTHR43149">
    <property type="entry name" value="ENOYL-COA HYDRATASE"/>
    <property type="match status" value="1"/>
</dbReference>
<dbReference type="InterPro" id="IPR014748">
    <property type="entry name" value="Enoyl-CoA_hydra_C"/>
</dbReference>
<evidence type="ECO:0000256" key="3">
    <source>
        <dbReference type="ARBA" id="ARBA00022832"/>
    </source>
</evidence>
<dbReference type="Proteomes" id="UP001205105">
    <property type="component" value="Unassembled WGS sequence"/>
</dbReference>
<dbReference type="CDD" id="cd06558">
    <property type="entry name" value="crotonase-like"/>
    <property type="match status" value="1"/>
</dbReference>
<evidence type="ECO:0000256" key="4">
    <source>
        <dbReference type="ARBA" id="ARBA00023098"/>
    </source>
</evidence>